<evidence type="ECO:0000256" key="1">
    <source>
        <dbReference type="SAM" id="MobiDB-lite"/>
    </source>
</evidence>
<dbReference type="InterPro" id="IPR025486">
    <property type="entry name" value="DUF4378"/>
</dbReference>
<feature type="compositionally biased region" description="Polar residues" evidence="1">
    <location>
        <begin position="119"/>
        <end position="134"/>
    </location>
</feature>
<gene>
    <name evidence="3" type="ORF">ACH5RR_010071</name>
</gene>
<dbReference type="AlphaFoldDB" id="A0ABD3AHG0"/>
<dbReference type="Pfam" id="PF14309">
    <property type="entry name" value="DUF4378"/>
    <property type="match status" value="1"/>
</dbReference>
<evidence type="ECO:0000259" key="2">
    <source>
        <dbReference type="Pfam" id="PF14309"/>
    </source>
</evidence>
<keyword evidence="4" id="KW-1185">Reference proteome</keyword>
<dbReference type="InterPro" id="IPR044257">
    <property type="entry name" value="TRM32-like"/>
</dbReference>
<dbReference type="Proteomes" id="UP001630127">
    <property type="component" value="Unassembled WGS sequence"/>
</dbReference>
<reference evidence="3 4" key="1">
    <citation type="submission" date="2024-11" db="EMBL/GenBank/DDBJ databases">
        <title>A near-complete genome assembly of Cinchona calisaya.</title>
        <authorList>
            <person name="Lian D.C."/>
            <person name="Zhao X.W."/>
            <person name="Wei L."/>
        </authorList>
    </citation>
    <scope>NUCLEOTIDE SEQUENCE [LARGE SCALE GENOMIC DNA]</scope>
    <source>
        <tissue evidence="3">Nenye</tissue>
    </source>
</reference>
<name>A0ABD3AHG0_9GENT</name>
<sequence>MGKNMYIRHVDDQELEDLVELQHVHPSYKWGFAHVIDYQHWHFNIKKMLLQKINMRKRIKGNRSSKAKQLVHDPGELEKLLNEEEKHFHSSKESSLKQKRSLKTRIKSLIAEENDKQRGSSLSPQSKLQRTNSIHHLESPDPGLGEVCTDWEHPIVFFPGNKDNGATKLCDPAKMNVTGKPYTGGRKTEQSKNKDASKDKFKEHANVREVFKGNRELFLEIVQDKDGSLRNFSHTLPGSNGKGRLAKSGSFPAGDLLHKRNLEPSTLKQKQSEIWSAPKGEKLPSGTLMPKVDKFKYSNHVRSKSLPLEYSTRGSKLGQLLNFILESSTKSDEGNNEVLIPSQESKQWVQFEIVKGRDDANSSSLSVLGEVSTRKDYSAIEKDSCRSCENTATSRVDEENSFSSHETEEYCFTKNTQSHRRNSSLNESLDKYTWLFENNFGKEVNLHPSRSLKLRNEYEIGSGGNAPINFRRIRSLSNVDIYSSLQNGIYADTNLENWPITTVGENGSCANDSCQDELKPAVFSATAEENVPPGDIEDSAHHIELLERYGCFNQREYIASECSAKMEDLEEKAQALTVGKSNSYMEQGSDCSVNYSSELQQPCPDHAFETYEEEVSSSIELQISEGVENICDDLDEKNPSIKCKKSYAVEPSSLSSRMPNLESIDHAKDAKLGGSYEDHDADSDLDYVKDILENSGLAKDAFHRTWHSSNQPLDPSIFDEMESYWHKESSGEDYCSCYHHQLLFDLVNEKLLQMYDRSFTYYPNALSSSCHIRPFPFGDHIVDEICTTVTALMSLNPEKKQSLECFIALDMGKDDGWMNLQLESECLGLELEDMIFDELLEQELVCFGFNF</sequence>
<dbReference type="EMBL" id="JBJUIK010000004">
    <property type="protein sequence ID" value="KAL3530749.1"/>
    <property type="molecule type" value="Genomic_DNA"/>
</dbReference>
<dbReference type="PANTHER" id="PTHR47071">
    <property type="entry name" value="PROTEIN TRM32"/>
    <property type="match status" value="1"/>
</dbReference>
<proteinExistence type="predicted"/>
<accession>A0ABD3AHG0</accession>
<evidence type="ECO:0000313" key="4">
    <source>
        <dbReference type="Proteomes" id="UP001630127"/>
    </source>
</evidence>
<comment type="caution">
    <text evidence="3">The sequence shown here is derived from an EMBL/GenBank/DDBJ whole genome shotgun (WGS) entry which is preliminary data.</text>
</comment>
<feature type="region of interest" description="Disordered" evidence="1">
    <location>
        <begin position="109"/>
        <end position="141"/>
    </location>
</feature>
<evidence type="ECO:0000313" key="3">
    <source>
        <dbReference type="EMBL" id="KAL3530749.1"/>
    </source>
</evidence>
<feature type="region of interest" description="Disordered" evidence="1">
    <location>
        <begin position="180"/>
        <end position="201"/>
    </location>
</feature>
<organism evidence="3 4">
    <name type="scientific">Cinchona calisaya</name>
    <dbReference type="NCBI Taxonomy" id="153742"/>
    <lineage>
        <taxon>Eukaryota</taxon>
        <taxon>Viridiplantae</taxon>
        <taxon>Streptophyta</taxon>
        <taxon>Embryophyta</taxon>
        <taxon>Tracheophyta</taxon>
        <taxon>Spermatophyta</taxon>
        <taxon>Magnoliopsida</taxon>
        <taxon>eudicotyledons</taxon>
        <taxon>Gunneridae</taxon>
        <taxon>Pentapetalae</taxon>
        <taxon>asterids</taxon>
        <taxon>lamiids</taxon>
        <taxon>Gentianales</taxon>
        <taxon>Rubiaceae</taxon>
        <taxon>Cinchonoideae</taxon>
        <taxon>Cinchoneae</taxon>
        <taxon>Cinchona</taxon>
    </lineage>
</organism>
<feature type="compositionally biased region" description="Basic and acidic residues" evidence="1">
    <location>
        <begin position="186"/>
        <end position="201"/>
    </location>
</feature>
<dbReference type="PANTHER" id="PTHR47071:SF2">
    <property type="entry name" value="PROTEIN TRM32"/>
    <property type="match status" value="1"/>
</dbReference>
<feature type="domain" description="DUF4378" evidence="2">
    <location>
        <begin position="684"/>
        <end position="841"/>
    </location>
</feature>
<protein>
    <recommendedName>
        <fullName evidence="2">DUF4378 domain-containing protein</fullName>
    </recommendedName>
</protein>